<evidence type="ECO:0000256" key="7">
    <source>
        <dbReference type="ARBA" id="ARBA00022777"/>
    </source>
</evidence>
<gene>
    <name evidence="14" type="ORF">FHS83_003657</name>
</gene>
<evidence type="ECO:0000256" key="1">
    <source>
        <dbReference type="ARBA" id="ARBA00005051"/>
    </source>
</evidence>
<feature type="domain" description="7,8-dihydro-6-hydroxymethylpterin-pyrophosphokinase" evidence="13">
    <location>
        <begin position="4"/>
        <end position="133"/>
    </location>
</feature>
<dbReference type="EC" id="2.7.6.3" evidence="3"/>
<sequence>MILIALGANLDSSVGEPHVTLKAALKELAAQSVRVLKVSALYRTPAWPDPADPPYVNAVAEIATERDPASLLTLLHAVEERFGRVRAHVNGPRTLDLDLLAYDERIETDWPVLPHPRLSERAFVLVPLSDIAPDWRHPVSRVPLSQLLSALPSKERDAVQRLS</sequence>
<evidence type="ECO:0000313" key="15">
    <source>
        <dbReference type="Proteomes" id="UP000570514"/>
    </source>
</evidence>
<dbReference type="PANTHER" id="PTHR43071">
    <property type="entry name" value="2-AMINO-4-HYDROXY-6-HYDROXYMETHYLDIHYDROPTERIDINE PYROPHOSPHOKINASE"/>
    <property type="match status" value="1"/>
</dbReference>
<proteinExistence type="inferred from homology"/>
<evidence type="ECO:0000256" key="8">
    <source>
        <dbReference type="ARBA" id="ARBA00022840"/>
    </source>
</evidence>
<keyword evidence="7 14" id="KW-0418">Kinase</keyword>
<dbReference type="InterPro" id="IPR035907">
    <property type="entry name" value="Hppk_sf"/>
</dbReference>
<dbReference type="Proteomes" id="UP000570514">
    <property type="component" value="Unassembled WGS sequence"/>
</dbReference>
<dbReference type="AlphaFoldDB" id="A0A846N495"/>
<evidence type="ECO:0000256" key="9">
    <source>
        <dbReference type="ARBA" id="ARBA00022909"/>
    </source>
</evidence>
<comment type="pathway">
    <text evidence="1">Cofactor biosynthesis; tetrahydrofolate biosynthesis; 2-amino-4-hydroxy-6-hydroxymethyl-7,8-dihydropteridine diphosphate from 7,8-dihydroneopterin triphosphate: step 4/4.</text>
</comment>
<evidence type="ECO:0000256" key="5">
    <source>
        <dbReference type="ARBA" id="ARBA00022679"/>
    </source>
</evidence>
<dbReference type="RefSeq" id="WP_167084801.1">
    <property type="nucleotide sequence ID" value="NZ_BAAADC010000001.1"/>
</dbReference>
<dbReference type="GO" id="GO:0016301">
    <property type="term" value="F:kinase activity"/>
    <property type="evidence" value="ECO:0007669"/>
    <property type="project" value="UniProtKB-KW"/>
</dbReference>
<evidence type="ECO:0000256" key="10">
    <source>
        <dbReference type="ARBA" id="ARBA00029409"/>
    </source>
</evidence>
<dbReference type="CDD" id="cd00483">
    <property type="entry name" value="HPPK"/>
    <property type="match status" value="1"/>
</dbReference>
<keyword evidence="8" id="KW-0067">ATP-binding</keyword>
<dbReference type="PANTHER" id="PTHR43071:SF1">
    <property type="entry name" value="2-AMINO-4-HYDROXY-6-HYDROXYMETHYLDIHYDROPTERIDINE PYROPHOSPHOKINASE"/>
    <property type="match status" value="1"/>
</dbReference>
<evidence type="ECO:0000313" key="14">
    <source>
        <dbReference type="EMBL" id="NIK90339.1"/>
    </source>
</evidence>
<name>A0A846N495_9PROT</name>
<dbReference type="GO" id="GO:0003848">
    <property type="term" value="F:2-amino-4-hydroxy-6-hydroxymethyldihydropteridine diphosphokinase activity"/>
    <property type="evidence" value="ECO:0007669"/>
    <property type="project" value="UniProtKB-EC"/>
</dbReference>
<accession>A0A846N495</accession>
<dbReference type="Pfam" id="PF01288">
    <property type="entry name" value="HPPK"/>
    <property type="match status" value="1"/>
</dbReference>
<comment type="function">
    <text evidence="10">Catalyzes the transfer of pyrophosphate from adenosine triphosphate (ATP) to 6-hydroxymethyl-7,8-dihydropterin, an enzymatic step in folate biosynthesis pathway.</text>
</comment>
<keyword evidence="6" id="KW-0547">Nucleotide-binding</keyword>
<dbReference type="Gene3D" id="3.30.70.560">
    <property type="entry name" value="7,8-Dihydro-6-hydroxymethylpterin-pyrophosphokinase HPPK"/>
    <property type="match status" value="1"/>
</dbReference>
<organism evidence="14 15">
    <name type="scientific">Rhizomicrobium palustre</name>
    <dbReference type="NCBI Taxonomy" id="189966"/>
    <lineage>
        <taxon>Bacteria</taxon>
        <taxon>Pseudomonadati</taxon>
        <taxon>Pseudomonadota</taxon>
        <taxon>Alphaproteobacteria</taxon>
        <taxon>Micropepsales</taxon>
        <taxon>Micropepsaceae</taxon>
        <taxon>Rhizomicrobium</taxon>
    </lineage>
</organism>
<reference evidence="14 15" key="1">
    <citation type="submission" date="2020-03" db="EMBL/GenBank/DDBJ databases">
        <title>Genomic Encyclopedia of Type Strains, Phase IV (KMG-IV): sequencing the most valuable type-strain genomes for metagenomic binning, comparative biology and taxonomic classification.</title>
        <authorList>
            <person name="Goeker M."/>
        </authorList>
    </citation>
    <scope>NUCLEOTIDE SEQUENCE [LARGE SCALE GENOMIC DNA]</scope>
    <source>
        <strain evidence="14 15">DSM 19867</strain>
    </source>
</reference>
<dbReference type="UniPathway" id="UPA00077">
    <property type="reaction ID" value="UER00155"/>
</dbReference>
<evidence type="ECO:0000256" key="3">
    <source>
        <dbReference type="ARBA" id="ARBA00013253"/>
    </source>
</evidence>
<protein>
    <recommendedName>
        <fullName evidence="4">2-amino-4-hydroxy-6-hydroxymethyldihydropteridine pyrophosphokinase</fullName>
        <ecNumber evidence="3">2.7.6.3</ecNumber>
    </recommendedName>
    <alternativeName>
        <fullName evidence="11">6-hydroxymethyl-7,8-dihydropterin pyrophosphokinase</fullName>
    </alternativeName>
    <alternativeName>
        <fullName evidence="12">7,8-dihydro-6-hydroxymethylpterin-pyrophosphokinase</fullName>
    </alternativeName>
</protein>
<dbReference type="GO" id="GO:0046656">
    <property type="term" value="P:folic acid biosynthetic process"/>
    <property type="evidence" value="ECO:0007669"/>
    <property type="project" value="UniProtKB-KW"/>
</dbReference>
<keyword evidence="9" id="KW-0289">Folate biosynthesis</keyword>
<keyword evidence="15" id="KW-1185">Reference proteome</keyword>
<dbReference type="SUPFAM" id="SSF55083">
    <property type="entry name" value="6-hydroxymethyl-7,8-dihydropterin pyrophosphokinase, HPPK"/>
    <property type="match status" value="1"/>
</dbReference>
<dbReference type="EMBL" id="JAASRM010000001">
    <property type="protein sequence ID" value="NIK90339.1"/>
    <property type="molecule type" value="Genomic_DNA"/>
</dbReference>
<comment type="caution">
    <text evidence="14">The sequence shown here is derived from an EMBL/GenBank/DDBJ whole genome shotgun (WGS) entry which is preliminary data.</text>
</comment>
<evidence type="ECO:0000256" key="11">
    <source>
        <dbReference type="ARBA" id="ARBA00029766"/>
    </source>
</evidence>
<dbReference type="GO" id="GO:0005524">
    <property type="term" value="F:ATP binding"/>
    <property type="evidence" value="ECO:0007669"/>
    <property type="project" value="UniProtKB-KW"/>
</dbReference>
<evidence type="ECO:0000256" key="2">
    <source>
        <dbReference type="ARBA" id="ARBA00005810"/>
    </source>
</evidence>
<evidence type="ECO:0000256" key="12">
    <source>
        <dbReference type="ARBA" id="ARBA00033413"/>
    </source>
</evidence>
<evidence type="ECO:0000259" key="13">
    <source>
        <dbReference type="Pfam" id="PF01288"/>
    </source>
</evidence>
<dbReference type="NCBIfam" id="TIGR01498">
    <property type="entry name" value="folK"/>
    <property type="match status" value="1"/>
</dbReference>
<dbReference type="InterPro" id="IPR000550">
    <property type="entry name" value="Hppk"/>
</dbReference>
<dbReference type="GO" id="GO:0046654">
    <property type="term" value="P:tetrahydrofolate biosynthetic process"/>
    <property type="evidence" value="ECO:0007669"/>
    <property type="project" value="UniProtKB-UniPathway"/>
</dbReference>
<evidence type="ECO:0000256" key="4">
    <source>
        <dbReference type="ARBA" id="ARBA00016218"/>
    </source>
</evidence>
<comment type="similarity">
    <text evidence="2">Belongs to the HPPK family.</text>
</comment>
<evidence type="ECO:0000256" key="6">
    <source>
        <dbReference type="ARBA" id="ARBA00022741"/>
    </source>
</evidence>
<keyword evidence="5 14" id="KW-0808">Transferase</keyword>